<dbReference type="OMA" id="PWIQTLK"/>
<dbReference type="PANTHER" id="PTHR42695:SF3">
    <property type="entry name" value="GLUTAMINE AMIDOTRANSFERASE CLASS-I DOMAIN-CONTAINING PROTEIN"/>
    <property type="match status" value="1"/>
</dbReference>
<dbReference type="InterPro" id="IPR029062">
    <property type="entry name" value="Class_I_gatase-like"/>
</dbReference>
<dbReference type="MEROPS" id="C26.A05"/>
<evidence type="ECO:0000313" key="3">
    <source>
        <dbReference type="Proteomes" id="UP000002195"/>
    </source>
</evidence>
<comment type="caution">
    <text evidence="2">The sequence shown here is derived from an EMBL/GenBank/DDBJ whole genome shotgun (WGS) entry which is preliminary data.</text>
</comment>
<dbReference type="eggNOG" id="KOG3179">
    <property type="taxonomic scope" value="Eukaryota"/>
</dbReference>
<dbReference type="InParanoid" id="Q54XU8"/>
<dbReference type="GO" id="GO:0005829">
    <property type="term" value="C:cytosol"/>
    <property type="evidence" value="ECO:0000318"/>
    <property type="project" value="GO_Central"/>
</dbReference>
<dbReference type="Proteomes" id="UP000002195">
    <property type="component" value="Unassembled WGS sequence"/>
</dbReference>
<dbReference type="HOGENOM" id="CLU_054974_0_2_1"/>
<dbReference type="PANTHER" id="PTHR42695">
    <property type="entry name" value="GLUTAMINE AMIDOTRANSFERASE YLR126C-RELATED"/>
    <property type="match status" value="1"/>
</dbReference>
<protein>
    <submittedName>
        <fullName evidence="2">Glutamine amidotransferase class-I domain-containing protein</fullName>
    </submittedName>
</protein>
<dbReference type="RefSeq" id="XP_642454.1">
    <property type="nucleotide sequence ID" value="XM_637362.1"/>
</dbReference>
<dbReference type="InterPro" id="IPR017926">
    <property type="entry name" value="GATASE"/>
</dbReference>
<gene>
    <name evidence="2" type="ORF">DDB_G0278573</name>
</gene>
<dbReference type="PROSITE" id="PS51273">
    <property type="entry name" value="GATASE_TYPE_1"/>
    <property type="match status" value="1"/>
</dbReference>
<dbReference type="SUPFAM" id="SSF52317">
    <property type="entry name" value="Class I glutamine amidotransferase-like"/>
    <property type="match status" value="1"/>
</dbReference>
<dbReference type="EMBL" id="AAFI02000023">
    <property type="protein sequence ID" value="EAL68459.1"/>
    <property type="molecule type" value="Genomic_DNA"/>
</dbReference>
<dbReference type="Pfam" id="PF00117">
    <property type="entry name" value="GATase"/>
    <property type="match status" value="1"/>
</dbReference>
<dbReference type="KEGG" id="ddi:DDB_G0278573"/>
<keyword evidence="2" id="KW-0315">Glutamine amidotransferase</keyword>
<dbReference type="FunFam" id="3.40.50.880:FF:000133">
    <property type="entry name" value="Predicted protein"/>
    <property type="match status" value="1"/>
</dbReference>
<evidence type="ECO:0000259" key="1">
    <source>
        <dbReference type="Pfam" id="PF00117"/>
    </source>
</evidence>
<proteinExistence type="predicted"/>
<dbReference type="VEuPathDB" id="AmoebaDB:DDB_G0278573"/>
<evidence type="ECO:0000313" key="2">
    <source>
        <dbReference type="EMBL" id="EAL68459.1"/>
    </source>
</evidence>
<dbReference type="PaxDb" id="44689-DDB0238427"/>
<sequence length="269" mass="30876">MIKSLRIGLLKCDSFIPDIKNKFGDIDSQFKNLLNSNTKSMNIDLSVFEVANDQFPSKEDCLDKQKFQGFIISGSKSSVNDDKDWIKKLKEYIQFFSENNVKTIGVCFGHQAIATALGGKVSYNPKGWTVSDYKINYINDSNFHKENPLVFNDIIKQSPPQQQQQQEQQPPPYLNIICINKEIVTEIPKDFKIFAKNERSDNQAMYFKNQFYSFQGHPEYTPELIKATILSRRGIIPDEIIDDGINRANNSNIDRSAFANGMIDFFIEK</sequence>
<dbReference type="GO" id="GO:0005634">
    <property type="term" value="C:nucleus"/>
    <property type="evidence" value="ECO:0000318"/>
    <property type="project" value="GO_Central"/>
</dbReference>
<dbReference type="CDD" id="cd01741">
    <property type="entry name" value="GATase1_1"/>
    <property type="match status" value="1"/>
</dbReference>
<feature type="domain" description="Glutamine amidotransferase" evidence="1">
    <location>
        <begin position="25"/>
        <end position="232"/>
    </location>
</feature>
<dbReference type="PhylomeDB" id="Q54XU8"/>
<keyword evidence="3" id="KW-1185">Reference proteome</keyword>
<dbReference type="GeneID" id="8621660"/>
<dbReference type="SMR" id="Q54XU8"/>
<name>Q54XU8_DICDI</name>
<accession>Q54XU8</accession>
<dbReference type="Gene3D" id="3.40.50.880">
    <property type="match status" value="1"/>
</dbReference>
<organism evidence="2 3">
    <name type="scientific">Dictyostelium discoideum</name>
    <name type="common">Social amoeba</name>
    <dbReference type="NCBI Taxonomy" id="44689"/>
    <lineage>
        <taxon>Eukaryota</taxon>
        <taxon>Amoebozoa</taxon>
        <taxon>Evosea</taxon>
        <taxon>Eumycetozoa</taxon>
        <taxon>Dictyostelia</taxon>
        <taxon>Dictyosteliales</taxon>
        <taxon>Dictyosteliaceae</taxon>
        <taxon>Dictyostelium</taxon>
    </lineage>
</organism>
<dbReference type="InterPro" id="IPR044992">
    <property type="entry name" value="ChyE-like"/>
</dbReference>
<dbReference type="STRING" id="44689.Q54XU8"/>
<dbReference type="dictyBase" id="DDB_G0278573"/>
<dbReference type="FunCoup" id="Q54XU8">
    <property type="interactions" value="1"/>
</dbReference>
<dbReference type="AlphaFoldDB" id="Q54XU8"/>
<reference evidence="2 3" key="1">
    <citation type="journal article" date="2005" name="Nature">
        <title>The genome of the social amoeba Dictyostelium discoideum.</title>
        <authorList>
            <consortium name="The Dictyostelium discoideum Sequencing Consortium"/>
            <person name="Eichinger L."/>
            <person name="Pachebat J.A."/>
            <person name="Glockner G."/>
            <person name="Rajandream M.A."/>
            <person name="Sucgang R."/>
            <person name="Berriman M."/>
            <person name="Song J."/>
            <person name="Olsen R."/>
            <person name="Szafranski K."/>
            <person name="Xu Q."/>
            <person name="Tunggal B."/>
            <person name="Kummerfeld S."/>
            <person name="Madera M."/>
            <person name="Konfortov B.A."/>
            <person name="Rivero F."/>
            <person name="Bankier A.T."/>
            <person name="Lehmann R."/>
            <person name="Hamlin N."/>
            <person name="Davies R."/>
            <person name="Gaudet P."/>
            <person name="Fey P."/>
            <person name="Pilcher K."/>
            <person name="Chen G."/>
            <person name="Saunders D."/>
            <person name="Sodergren E."/>
            <person name="Davis P."/>
            <person name="Kerhornou A."/>
            <person name="Nie X."/>
            <person name="Hall N."/>
            <person name="Anjard C."/>
            <person name="Hemphill L."/>
            <person name="Bason N."/>
            <person name="Farbrother P."/>
            <person name="Desany B."/>
            <person name="Just E."/>
            <person name="Morio T."/>
            <person name="Rost R."/>
            <person name="Churcher C."/>
            <person name="Cooper J."/>
            <person name="Haydock S."/>
            <person name="van Driessche N."/>
            <person name="Cronin A."/>
            <person name="Goodhead I."/>
            <person name="Muzny D."/>
            <person name="Mourier T."/>
            <person name="Pain A."/>
            <person name="Lu M."/>
            <person name="Harper D."/>
            <person name="Lindsay R."/>
            <person name="Hauser H."/>
            <person name="James K."/>
            <person name="Quiles M."/>
            <person name="Madan Babu M."/>
            <person name="Saito T."/>
            <person name="Buchrieser C."/>
            <person name="Wardroper A."/>
            <person name="Felder M."/>
            <person name="Thangavelu M."/>
            <person name="Johnson D."/>
            <person name="Knights A."/>
            <person name="Loulseged H."/>
            <person name="Mungall K."/>
            <person name="Oliver K."/>
            <person name="Price C."/>
            <person name="Quail M.A."/>
            <person name="Urushihara H."/>
            <person name="Hernandez J."/>
            <person name="Rabbinowitsch E."/>
            <person name="Steffen D."/>
            <person name="Sanders M."/>
            <person name="Ma J."/>
            <person name="Kohara Y."/>
            <person name="Sharp S."/>
            <person name="Simmonds M."/>
            <person name="Spiegler S."/>
            <person name="Tivey A."/>
            <person name="Sugano S."/>
            <person name="White B."/>
            <person name="Walker D."/>
            <person name="Woodward J."/>
            <person name="Winckler T."/>
            <person name="Tanaka Y."/>
            <person name="Shaulsky G."/>
            <person name="Schleicher M."/>
            <person name="Weinstock G."/>
            <person name="Rosenthal A."/>
            <person name="Cox E.C."/>
            <person name="Chisholm R.L."/>
            <person name="Gibbs R."/>
            <person name="Loomis W.F."/>
            <person name="Platzer M."/>
            <person name="Kay R.R."/>
            <person name="Williams J."/>
            <person name="Dear P.H."/>
            <person name="Noegel A.A."/>
            <person name="Barrell B."/>
            <person name="Kuspa A."/>
        </authorList>
    </citation>
    <scope>NUCLEOTIDE SEQUENCE [LARGE SCALE GENOMIC DNA]</scope>
    <source>
        <strain evidence="2 3">AX4</strain>
    </source>
</reference>